<dbReference type="SUPFAM" id="SSF55729">
    <property type="entry name" value="Acyl-CoA N-acyltransferases (Nat)"/>
    <property type="match status" value="1"/>
</dbReference>
<dbReference type="Pfam" id="PF00583">
    <property type="entry name" value="Acetyltransf_1"/>
    <property type="match status" value="1"/>
</dbReference>
<dbReference type="InterPro" id="IPR016181">
    <property type="entry name" value="Acyl_CoA_acyltransferase"/>
</dbReference>
<evidence type="ECO:0000256" key="1">
    <source>
        <dbReference type="ARBA" id="ARBA00022679"/>
    </source>
</evidence>
<evidence type="ECO:0000313" key="4">
    <source>
        <dbReference type="EMBL" id="UNY98897.1"/>
    </source>
</evidence>
<dbReference type="Proteomes" id="UP000829476">
    <property type="component" value="Chromosome"/>
</dbReference>
<protein>
    <submittedName>
        <fullName evidence="4">N-acetyltransferase family protein</fullName>
    </submittedName>
</protein>
<dbReference type="Gene3D" id="3.40.630.30">
    <property type="match status" value="1"/>
</dbReference>
<keyword evidence="1" id="KW-0808">Transferase</keyword>
<sequence length="163" mass="18337">MHFGLITPGHYPQVAEIYLAGIKTGNATFETGVPSYELWDKKHLPFGRIALFTGNKMLGWAALSKVSDRCVYNGVAEVSIYVAPGSARIGIGTQLLIKLIEESEKNGLWTLQCGIMKENTASIKLHQKCGFRKIGYREKIGKLHGVWRDNIIMERRSRKQIFN</sequence>
<reference evidence="4 5" key="1">
    <citation type="journal article" date="2018" name="Int. J. Syst. Evol. Microbiol.">
        <title>Zhouia spongiae sp. nov., isolated from a marine sponge.</title>
        <authorList>
            <person name="Zhuang L."/>
            <person name="Lin B."/>
            <person name="Qin F."/>
            <person name="Luo L."/>
        </authorList>
    </citation>
    <scope>NUCLEOTIDE SEQUENCE [LARGE SCALE GENOMIC DNA]</scope>
    <source>
        <strain evidence="4 5">HN-Y44</strain>
    </source>
</reference>
<feature type="domain" description="N-acetyltransferase" evidence="3">
    <location>
        <begin position="1"/>
        <end position="152"/>
    </location>
</feature>
<keyword evidence="5" id="KW-1185">Reference proteome</keyword>
<dbReference type="InterPro" id="IPR000182">
    <property type="entry name" value="GNAT_dom"/>
</dbReference>
<proteinExistence type="predicted"/>
<dbReference type="EMBL" id="CP094326">
    <property type="protein sequence ID" value="UNY98897.1"/>
    <property type="molecule type" value="Genomic_DNA"/>
</dbReference>
<evidence type="ECO:0000256" key="2">
    <source>
        <dbReference type="ARBA" id="ARBA00023315"/>
    </source>
</evidence>
<accession>A0ABY3YMR8</accession>
<gene>
    <name evidence="4" type="ORF">MQE36_00740</name>
</gene>
<evidence type="ECO:0000259" key="3">
    <source>
        <dbReference type="PROSITE" id="PS51186"/>
    </source>
</evidence>
<dbReference type="PANTHER" id="PTHR43072:SF23">
    <property type="entry name" value="UPF0039 PROTEIN C11D3.02C"/>
    <property type="match status" value="1"/>
</dbReference>
<name>A0ABY3YMR8_9FLAO</name>
<organism evidence="4 5">
    <name type="scientific">Zhouia spongiae</name>
    <dbReference type="NCBI Taxonomy" id="2202721"/>
    <lineage>
        <taxon>Bacteria</taxon>
        <taxon>Pseudomonadati</taxon>
        <taxon>Bacteroidota</taxon>
        <taxon>Flavobacteriia</taxon>
        <taxon>Flavobacteriales</taxon>
        <taxon>Flavobacteriaceae</taxon>
        <taxon>Zhouia</taxon>
    </lineage>
</organism>
<dbReference type="PANTHER" id="PTHR43072">
    <property type="entry name" value="N-ACETYLTRANSFERASE"/>
    <property type="match status" value="1"/>
</dbReference>
<keyword evidence="2" id="KW-0012">Acyltransferase</keyword>
<evidence type="ECO:0000313" key="5">
    <source>
        <dbReference type="Proteomes" id="UP000829476"/>
    </source>
</evidence>
<dbReference type="PROSITE" id="PS51186">
    <property type="entry name" value="GNAT"/>
    <property type="match status" value="1"/>
</dbReference>
<dbReference type="RefSeq" id="WP_242937300.1">
    <property type="nucleotide sequence ID" value="NZ_CP094326.1"/>
</dbReference>